<dbReference type="EMBL" id="BMIJ01000001">
    <property type="protein sequence ID" value="GGB82425.1"/>
    <property type="molecule type" value="Genomic_DNA"/>
</dbReference>
<dbReference type="Proteomes" id="UP000629025">
    <property type="component" value="Unassembled WGS sequence"/>
</dbReference>
<feature type="domain" description="IraD/Gp25-like" evidence="1">
    <location>
        <begin position="20"/>
        <end position="115"/>
    </location>
</feature>
<sequence>MVFWQTFLADEPVADQYEALVASVRYQLKQLLESEAPLTTLPAKLAQVERSNMRFGLDCLQSISSRMDKDQFARQLESWIKAFEPRLSDVRVEVYERDETNNAINFSLVARLKTDRGQHALVFDSNLSLVDQKVDIEGQDLV</sequence>
<organism evidence="2 3">
    <name type="scientific">Marinobacterium zhoushanense</name>
    <dbReference type="NCBI Taxonomy" id="1679163"/>
    <lineage>
        <taxon>Bacteria</taxon>
        <taxon>Pseudomonadati</taxon>
        <taxon>Pseudomonadota</taxon>
        <taxon>Gammaproteobacteria</taxon>
        <taxon>Oceanospirillales</taxon>
        <taxon>Oceanospirillaceae</taxon>
        <taxon>Marinobacterium</taxon>
    </lineage>
</organism>
<dbReference type="PANTHER" id="PTHR38595">
    <property type="entry name" value="CYTOPLASMIC PROTEIN-RELATED"/>
    <property type="match status" value="1"/>
</dbReference>
<dbReference type="InterPro" id="IPR053176">
    <property type="entry name" value="T6SS_TssE1-like"/>
</dbReference>
<dbReference type="RefSeq" id="WP_188745542.1">
    <property type="nucleotide sequence ID" value="NZ_BMIJ01000001.1"/>
</dbReference>
<reference evidence="3" key="1">
    <citation type="journal article" date="2019" name="Int. J. Syst. Evol. Microbiol.">
        <title>The Global Catalogue of Microorganisms (GCM) 10K type strain sequencing project: providing services to taxonomists for standard genome sequencing and annotation.</title>
        <authorList>
            <consortium name="The Broad Institute Genomics Platform"/>
            <consortium name="The Broad Institute Genome Sequencing Center for Infectious Disease"/>
            <person name="Wu L."/>
            <person name="Ma J."/>
        </authorList>
    </citation>
    <scope>NUCLEOTIDE SEQUENCE [LARGE SCALE GENOMIC DNA]</scope>
    <source>
        <strain evidence="3">CGMCC 1.15341</strain>
    </source>
</reference>
<dbReference type="InterPro" id="IPR017737">
    <property type="entry name" value="TssE1-like"/>
</dbReference>
<evidence type="ECO:0000313" key="2">
    <source>
        <dbReference type="EMBL" id="GGB82425.1"/>
    </source>
</evidence>
<gene>
    <name evidence="2" type="ORF">GCM10011352_05310</name>
</gene>
<accession>A0ABQ1K1X6</accession>
<comment type="caution">
    <text evidence="2">The sequence shown here is derived from an EMBL/GenBank/DDBJ whole genome shotgun (WGS) entry which is preliminary data.</text>
</comment>
<dbReference type="Pfam" id="PF04965">
    <property type="entry name" value="GPW_gp25"/>
    <property type="match status" value="1"/>
</dbReference>
<dbReference type="InterPro" id="IPR007048">
    <property type="entry name" value="IraD/Gp25-like"/>
</dbReference>
<evidence type="ECO:0000259" key="1">
    <source>
        <dbReference type="Pfam" id="PF04965"/>
    </source>
</evidence>
<keyword evidence="3" id="KW-1185">Reference proteome</keyword>
<dbReference type="PANTHER" id="PTHR38595:SF2">
    <property type="entry name" value="TYPE VI SECRETION SYSTEM BASEPLATE SUBUNIT TSSE"/>
    <property type="match status" value="1"/>
</dbReference>
<proteinExistence type="predicted"/>
<dbReference type="NCBIfam" id="TIGR03357">
    <property type="entry name" value="VI_zyme"/>
    <property type="match status" value="1"/>
</dbReference>
<dbReference type="SUPFAM" id="SSF160719">
    <property type="entry name" value="gpW/gp25-like"/>
    <property type="match status" value="1"/>
</dbReference>
<protein>
    <recommendedName>
        <fullName evidence="1">IraD/Gp25-like domain-containing protein</fullName>
    </recommendedName>
</protein>
<name>A0ABQ1K1X6_9GAMM</name>
<evidence type="ECO:0000313" key="3">
    <source>
        <dbReference type="Proteomes" id="UP000629025"/>
    </source>
</evidence>